<name>A0ABR9ZYE0_9FIRM</name>
<dbReference type="Pfam" id="PF00772">
    <property type="entry name" value="DnaB"/>
    <property type="match status" value="1"/>
</dbReference>
<evidence type="ECO:0000256" key="5">
    <source>
        <dbReference type="ARBA" id="ARBA00022801"/>
    </source>
</evidence>
<sequence length="445" mass="49950">MNVNLKTMPHDINAEQSVIGSLLLDSDLIGDVLEIITFDEEFYNEAHREIFRTVKDLFANGKTVDLITISDELMKNQLLETVGGFEYLTELSDVGTLISNVTNHAKIIHEKYILRRLIKSSTDIVEKGYNNQDVEGLIEEAESNIFEISQNKNKKGFQPIADVLQTTYDKIVMLHEDPHALTGIPTGFEALDEMTSGMQKADLILVAARPSMGKTAFALNLCQNAAVKEKKSVAIFSLEMGADQLVQRLLSAQSLVSISEIRSGNIQDDDWYKLARSSAQLAEAKIFIDDTPGITVAEMRSKCRRLKMNHGLDMIMIDYIQLMSGGGKQENRQQEISTISRSLKQIGREMQCPVIALSQLSRASELRADHRPILSDLRESGAIEQDADLVMFLYRDEYYNPETVDEKLKGIGEVIIAKQRNGETGKVYLAWLGQYTKFANTSQMR</sequence>
<dbReference type="InterPro" id="IPR027417">
    <property type="entry name" value="P-loop_NTPase"/>
</dbReference>
<dbReference type="PANTHER" id="PTHR30153:SF2">
    <property type="entry name" value="REPLICATIVE DNA HELICASE"/>
    <property type="match status" value="1"/>
</dbReference>
<accession>A0ABR9ZYE0</accession>
<dbReference type="NCBIfam" id="NF004384">
    <property type="entry name" value="PRK05748.1"/>
    <property type="match status" value="1"/>
</dbReference>
<proteinExistence type="inferred from homology"/>
<evidence type="ECO:0000256" key="1">
    <source>
        <dbReference type="ARBA" id="ARBA00008428"/>
    </source>
</evidence>
<protein>
    <recommendedName>
        <fullName evidence="11 12">Replicative DNA helicase</fullName>
        <ecNumber evidence="11 12">5.6.2.3</ecNumber>
    </recommendedName>
</protein>
<organism evidence="14 15">
    <name type="scientific">Fusibacter ferrireducens</name>
    <dbReference type="NCBI Taxonomy" id="2785058"/>
    <lineage>
        <taxon>Bacteria</taxon>
        <taxon>Bacillati</taxon>
        <taxon>Bacillota</taxon>
        <taxon>Clostridia</taxon>
        <taxon>Eubacteriales</taxon>
        <taxon>Eubacteriales Family XII. Incertae Sedis</taxon>
        <taxon>Fusibacter</taxon>
    </lineage>
</organism>
<evidence type="ECO:0000256" key="6">
    <source>
        <dbReference type="ARBA" id="ARBA00022806"/>
    </source>
</evidence>
<keyword evidence="9" id="KW-0413">Isomerase</keyword>
<dbReference type="Gene3D" id="3.40.50.300">
    <property type="entry name" value="P-loop containing nucleotide triphosphate hydrolases"/>
    <property type="match status" value="1"/>
</dbReference>
<evidence type="ECO:0000256" key="9">
    <source>
        <dbReference type="ARBA" id="ARBA00023235"/>
    </source>
</evidence>
<keyword evidence="3 12" id="KW-0235">DNA replication</keyword>
<keyword evidence="2 12" id="KW-0639">Primosome</keyword>
<dbReference type="PANTHER" id="PTHR30153">
    <property type="entry name" value="REPLICATIVE DNA HELICASE DNAB"/>
    <property type="match status" value="1"/>
</dbReference>
<dbReference type="Gene3D" id="1.10.860.10">
    <property type="entry name" value="DNAb Helicase, Chain A"/>
    <property type="match status" value="1"/>
</dbReference>
<keyword evidence="4 12" id="KW-0547">Nucleotide-binding</keyword>
<evidence type="ECO:0000256" key="7">
    <source>
        <dbReference type="ARBA" id="ARBA00022840"/>
    </source>
</evidence>
<dbReference type="InterPro" id="IPR007694">
    <property type="entry name" value="DNA_helicase_DnaB-like_C"/>
</dbReference>
<gene>
    <name evidence="14" type="primary">dnaB</name>
    <name evidence="14" type="ORF">ISU02_20525</name>
</gene>
<evidence type="ECO:0000256" key="2">
    <source>
        <dbReference type="ARBA" id="ARBA00022515"/>
    </source>
</evidence>
<dbReference type="EMBL" id="JADKNH010000016">
    <property type="protein sequence ID" value="MBF4695486.1"/>
    <property type="molecule type" value="Genomic_DNA"/>
</dbReference>
<evidence type="ECO:0000256" key="4">
    <source>
        <dbReference type="ARBA" id="ARBA00022741"/>
    </source>
</evidence>
<dbReference type="SUPFAM" id="SSF52540">
    <property type="entry name" value="P-loop containing nucleoside triphosphate hydrolases"/>
    <property type="match status" value="1"/>
</dbReference>
<reference evidence="14 15" key="1">
    <citation type="submission" date="2020-11" db="EMBL/GenBank/DDBJ databases">
        <title>Fusibacter basophilias sp. nov.</title>
        <authorList>
            <person name="Qiu D."/>
        </authorList>
    </citation>
    <scope>NUCLEOTIDE SEQUENCE [LARGE SCALE GENOMIC DNA]</scope>
    <source>
        <strain evidence="14 15">Q10-2</strain>
    </source>
</reference>
<dbReference type="Pfam" id="PF03796">
    <property type="entry name" value="DnaB_C"/>
    <property type="match status" value="1"/>
</dbReference>
<evidence type="ECO:0000259" key="13">
    <source>
        <dbReference type="PROSITE" id="PS51199"/>
    </source>
</evidence>
<comment type="similarity">
    <text evidence="1 12">Belongs to the helicase family. DnaB subfamily.</text>
</comment>
<dbReference type="InterPro" id="IPR036185">
    <property type="entry name" value="DNA_heli_DnaB-like_N_sf"/>
</dbReference>
<evidence type="ECO:0000313" key="15">
    <source>
        <dbReference type="Proteomes" id="UP000614200"/>
    </source>
</evidence>
<dbReference type="GO" id="GO:0016787">
    <property type="term" value="F:hydrolase activity"/>
    <property type="evidence" value="ECO:0007669"/>
    <property type="project" value="UniProtKB-KW"/>
</dbReference>
<comment type="function">
    <text evidence="12">The main replicative DNA helicase, it participates in initiation and elongation during chromosome replication. Travels ahead of the DNA replisome, separating dsDNA into templates for DNA synthesis. A processive ATP-dependent 5'-3' DNA helicase it has DNA-dependent ATPase activity.</text>
</comment>
<keyword evidence="8 12" id="KW-0238">DNA-binding</keyword>
<dbReference type="InterPro" id="IPR007692">
    <property type="entry name" value="DNA_helicase_DnaB"/>
</dbReference>
<evidence type="ECO:0000256" key="12">
    <source>
        <dbReference type="RuleBase" id="RU362085"/>
    </source>
</evidence>
<evidence type="ECO:0000313" key="14">
    <source>
        <dbReference type="EMBL" id="MBF4695486.1"/>
    </source>
</evidence>
<dbReference type="RefSeq" id="WP_194703724.1">
    <property type="nucleotide sequence ID" value="NZ_JADKNH010000016.1"/>
</dbReference>
<dbReference type="NCBIfam" id="TIGR00665">
    <property type="entry name" value="DnaB"/>
    <property type="match status" value="1"/>
</dbReference>
<comment type="catalytic activity">
    <reaction evidence="10 12">
        <text>ATP + H2O = ADP + phosphate + H(+)</text>
        <dbReference type="Rhea" id="RHEA:13065"/>
        <dbReference type="ChEBI" id="CHEBI:15377"/>
        <dbReference type="ChEBI" id="CHEBI:15378"/>
        <dbReference type="ChEBI" id="CHEBI:30616"/>
        <dbReference type="ChEBI" id="CHEBI:43474"/>
        <dbReference type="ChEBI" id="CHEBI:456216"/>
        <dbReference type="EC" id="5.6.2.3"/>
    </reaction>
</comment>
<comment type="caution">
    <text evidence="14">The sequence shown here is derived from an EMBL/GenBank/DDBJ whole genome shotgun (WGS) entry which is preliminary data.</text>
</comment>
<dbReference type="Proteomes" id="UP000614200">
    <property type="component" value="Unassembled WGS sequence"/>
</dbReference>
<keyword evidence="7 12" id="KW-0067">ATP-binding</keyword>
<evidence type="ECO:0000256" key="3">
    <source>
        <dbReference type="ARBA" id="ARBA00022705"/>
    </source>
</evidence>
<dbReference type="EC" id="5.6.2.3" evidence="11 12"/>
<keyword evidence="6 12" id="KW-0347">Helicase</keyword>
<dbReference type="SUPFAM" id="SSF48024">
    <property type="entry name" value="N-terminal domain of DnaB helicase"/>
    <property type="match status" value="1"/>
</dbReference>
<evidence type="ECO:0000256" key="8">
    <source>
        <dbReference type="ARBA" id="ARBA00023125"/>
    </source>
</evidence>
<dbReference type="InterPro" id="IPR016136">
    <property type="entry name" value="DNA_helicase_N/primase_C"/>
</dbReference>
<feature type="domain" description="SF4 helicase" evidence="13">
    <location>
        <begin position="177"/>
        <end position="445"/>
    </location>
</feature>
<dbReference type="PROSITE" id="PS51199">
    <property type="entry name" value="SF4_HELICASE"/>
    <property type="match status" value="1"/>
</dbReference>
<dbReference type="InterPro" id="IPR007693">
    <property type="entry name" value="DNA_helicase_DnaB-like_N"/>
</dbReference>
<keyword evidence="15" id="KW-1185">Reference proteome</keyword>
<evidence type="ECO:0000256" key="10">
    <source>
        <dbReference type="ARBA" id="ARBA00048954"/>
    </source>
</evidence>
<dbReference type="CDD" id="cd00984">
    <property type="entry name" value="DnaB_C"/>
    <property type="match status" value="1"/>
</dbReference>
<dbReference type="GO" id="GO:0003678">
    <property type="term" value="F:DNA helicase activity"/>
    <property type="evidence" value="ECO:0007669"/>
    <property type="project" value="UniProtKB-EC"/>
</dbReference>
<keyword evidence="5 12" id="KW-0378">Hydrolase</keyword>
<evidence type="ECO:0000256" key="11">
    <source>
        <dbReference type="NCBIfam" id="TIGR00665"/>
    </source>
</evidence>